<evidence type="ECO:0000313" key="2">
    <source>
        <dbReference type="Proteomes" id="UP000308054"/>
    </source>
</evidence>
<dbReference type="EMBL" id="SRXW01000003">
    <property type="protein sequence ID" value="TGY88228.1"/>
    <property type="molecule type" value="Genomic_DNA"/>
</dbReference>
<organism evidence="1 2">
    <name type="scientific">Marinicauda algicola</name>
    <dbReference type="NCBI Taxonomy" id="2029849"/>
    <lineage>
        <taxon>Bacteria</taxon>
        <taxon>Pseudomonadati</taxon>
        <taxon>Pseudomonadota</taxon>
        <taxon>Alphaproteobacteria</taxon>
        <taxon>Maricaulales</taxon>
        <taxon>Maricaulaceae</taxon>
        <taxon>Marinicauda</taxon>
    </lineage>
</organism>
<dbReference type="AlphaFoldDB" id="A0A4S2GZ21"/>
<dbReference type="OrthoDB" id="9855287at2"/>
<dbReference type="PROSITE" id="PS51257">
    <property type="entry name" value="PROKAR_LIPOPROTEIN"/>
    <property type="match status" value="1"/>
</dbReference>
<protein>
    <submittedName>
        <fullName evidence="1">Uncharacterized protein</fullName>
    </submittedName>
</protein>
<name>A0A4S2GZ21_9PROT</name>
<sequence length="251" mass="27279">MRHNLMRASALAVYLGIGSVALGGCVAALPVLALAPGVLTAFLSYKFYQTTSGTEVEVAFEQDTVAHAMEGELDAASTVAYWPTSNRALVVAAERSQAQFGFERVLAPASTAQELRSANIPTDVDNLTQVERLQAFRDASSRLDADIIIAISEADEGFESSFMSLRNQLTYAYQVYLYDRSVDAELWNTTLIASLRMGRSMVGEGEVEAVAGQAIVDRLTDFARGEYAVSYLDDTENTRLVEAHTAPFAIR</sequence>
<dbReference type="RefSeq" id="WP_135996073.1">
    <property type="nucleotide sequence ID" value="NZ_CP071057.1"/>
</dbReference>
<evidence type="ECO:0000313" key="1">
    <source>
        <dbReference type="EMBL" id="TGY88228.1"/>
    </source>
</evidence>
<keyword evidence="2" id="KW-1185">Reference proteome</keyword>
<gene>
    <name evidence="1" type="ORF">E5163_10375</name>
</gene>
<proteinExistence type="predicted"/>
<reference evidence="1 2" key="1">
    <citation type="journal article" date="2017" name="Int. J. Syst. Evol. Microbiol.">
        <title>Marinicauda algicola sp. nov., isolated from a marine red alga Rhodosorus marinus.</title>
        <authorList>
            <person name="Jeong S.E."/>
            <person name="Jeon S.H."/>
            <person name="Chun B.H."/>
            <person name="Kim D.W."/>
            <person name="Jeon C.O."/>
        </authorList>
    </citation>
    <scope>NUCLEOTIDE SEQUENCE [LARGE SCALE GENOMIC DNA]</scope>
    <source>
        <strain evidence="1 2">JCM 31718</strain>
    </source>
</reference>
<comment type="caution">
    <text evidence="1">The sequence shown here is derived from an EMBL/GenBank/DDBJ whole genome shotgun (WGS) entry which is preliminary data.</text>
</comment>
<dbReference type="Proteomes" id="UP000308054">
    <property type="component" value="Unassembled WGS sequence"/>
</dbReference>
<accession>A0A4S2GZ21</accession>